<accession>A0AAD6NF30</accession>
<comment type="caution">
    <text evidence="1">The sequence shown here is derived from an EMBL/GenBank/DDBJ whole genome shotgun (WGS) entry which is preliminary data.</text>
</comment>
<reference evidence="1" key="1">
    <citation type="journal article" date="2023" name="IMA Fungus">
        <title>Comparative genomic study of the Penicillium genus elucidates a diverse pangenome and 15 lateral gene transfer events.</title>
        <authorList>
            <person name="Petersen C."/>
            <person name="Sorensen T."/>
            <person name="Nielsen M.R."/>
            <person name="Sondergaard T.E."/>
            <person name="Sorensen J.L."/>
            <person name="Fitzpatrick D.A."/>
            <person name="Frisvad J.C."/>
            <person name="Nielsen K.L."/>
        </authorList>
    </citation>
    <scope>NUCLEOTIDE SEQUENCE</scope>
    <source>
        <strain evidence="1">IBT 15450</strain>
    </source>
</reference>
<organism evidence="1 2">
    <name type="scientific">Penicillium canescens</name>
    <dbReference type="NCBI Taxonomy" id="5083"/>
    <lineage>
        <taxon>Eukaryota</taxon>
        <taxon>Fungi</taxon>
        <taxon>Dikarya</taxon>
        <taxon>Ascomycota</taxon>
        <taxon>Pezizomycotina</taxon>
        <taxon>Eurotiomycetes</taxon>
        <taxon>Eurotiomycetidae</taxon>
        <taxon>Eurotiales</taxon>
        <taxon>Aspergillaceae</taxon>
        <taxon>Penicillium</taxon>
    </lineage>
</organism>
<protein>
    <submittedName>
        <fullName evidence="1">Uncharacterized protein</fullName>
    </submittedName>
</protein>
<gene>
    <name evidence="1" type="ORF">N7460_000314</name>
</gene>
<dbReference type="Proteomes" id="UP001219568">
    <property type="component" value="Unassembled WGS sequence"/>
</dbReference>
<dbReference type="EMBL" id="JAQJZL010000001">
    <property type="protein sequence ID" value="KAJ6057040.1"/>
    <property type="molecule type" value="Genomic_DNA"/>
</dbReference>
<dbReference type="AlphaFoldDB" id="A0AAD6NF30"/>
<proteinExistence type="predicted"/>
<name>A0AAD6NF30_PENCN</name>
<keyword evidence="2" id="KW-1185">Reference proteome</keyword>
<evidence type="ECO:0000313" key="2">
    <source>
        <dbReference type="Proteomes" id="UP001219568"/>
    </source>
</evidence>
<sequence>MMEVESGSWNVAVLFYHPYLEKNMECCDGHTLHMARPFRTDFCRYDNPRKLGARGLAARLFCAAFEDGVEVYR</sequence>
<evidence type="ECO:0000313" key="1">
    <source>
        <dbReference type="EMBL" id="KAJ6057040.1"/>
    </source>
</evidence>
<reference evidence="1" key="2">
    <citation type="submission" date="2023-01" db="EMBL/GenBank/DDBJ databases">
        <authorList>
            <person name="Petersen C."/>
        </authorList>
    </citation>
    <scope>NUCLEOTIDE SEQUENCE</scope>
    <source>
        <strain evidence="1">IBT 15450</strain>
    </source>
</reference>